<dbReference type="STRING" id="1515439.SAMN06265784_104518"/>
<dbReference type="InterPro" id="IPR014047">
    <property type="entry name" value="Chr_Tranpt_l_chain"/>
</dbReference>
<dbReference type="PIRSF" id="PIRSF004810">
    <property type="entry name" value="ChrA"/>
    <property type="match status" value="1"/>
</dbReference>
<comment type="subcellular location">
    <subcellularLocation>
        <location evidence="1">Cell membrane</location>
        <topology evidence="1">Multi-pass membrane protein</topology>
    </subcellularLocation>
</comment>
<feature type="transmembrane region" description="Helical" evidence="7">
    <location>
        <begin position="61"/>
        <end position="78"/>
    </location>
</feature>
<evidence type="ECO:0000256" key="7">
    <source>
        <dbReference type="SAM" id="Phobius"/>
    </source>
</evidence>
<dbReference type="EMBL" id="FXAT01000004">
    <property type="protein sequence ID" value="SMG46205.1"/>
    <property type="molecule type" value="Genomic_DNA"/>
</dbReference>
<feature type="transmembrane region" description="Helical" evidence="7">
    <location>
        <begin position="124"/>
        <end position="142"/>
    </location>
</feature>
<keyword evidence="4 7" id="KW-0812">Transmembrane</keyword>
<keyword evidence="3" id="KW-1003">Cell membrane</keyword>
<protein>
    <submittedName>
        <fullName evidence="8">Chromate transporter</fullName>
    </submittedName>
</protein>
<dbReference type="GO" id="GO:0005886">
    <property type="term" value="C:plasma membrane"/>
    <property type="evidence" value="ECO:0007669"/>
    <property type="project" value="UniProtKB-SubCell"/>
</dbReference>
<feature type="transmembrane region" description="Helical" evidence="7">
    <location>
        <begin position="337"/>
        <end position="355"/>
    </location>
</feature>
<keyword evidence="9" id="KW-1185">Reference proteome</keyword>
<dbReference type="OrthoDB" id="9027281at2"/>
<evidence type="ECO:0000313" key="9">
    <source>
        <dbReference type="Proteomes" id="UP000193228"/>
    </source>
</evidence>
<evidence type="ECO:0000256" key="3">
    <source>
        <dbReference type="ARBA" id="ARBA00022475"/>
    </source>
</evidence>
<feature type="transmembrane region" description="Helical" evidence="7">
    <location>
        <begin position="163"/>
        <end position="187"/>
    </location>
</feature>
<name>A0A1X7KXM0_9BURK</name>
<sequence>MQTITSEDAARRGQREPLWTLFRVVLGLSALSWGGLALMAQLEHHYVEREGRLSRIAFSDLIALAWMVPGPVGCNVAVQLGHALRGRAGAWVAGIASVLPFFTLMTLFATFYRTPLVHTIASQTLLHHFNVVLATLIAVTWYKQTRALVRGKLEWSAAGLGCIALFYAHSAAAYVVMLGAAFGAGWFVSPERDTRLVVSLGRGDYRMLAALSLLLVLFALPLPHRYELALLWPRLAGAGMTLFGGGFSALPVLKTLFVTPAVGVSDNDFTLAFSLSPLSPGPLLNVVPFFGYLVDGWPGALLATLALFVPSGCLVVLAQQHLHQLKANPRFEHGMRILRAVTTAFLAVAVLRIAAHVPLRPVYLLTALFSAMCFAKLKVPVYAVYGTVAVVCGLWLAYGAAT</sequence>
<evidence type="ECO:0000256" key="6">
    <source>
        <dbReference type="ARBA" id="ARBA00023136"/>
    </source>
</evidence>
<reference evidence="9" key="1">
    <citation type="submission" date="2017-04" db="EMBL/GenBank/DDBJ databases">
        <authorList>
            <person name="Varghese N."/>
            <person name="Submissions S."/>
        </authorList>
    </citation>
    <scope>NUCLEOTIDE SEQUENCE [LARGE SCALE GENOMIC DNA]</scope>
    <source>
        <strain evidence="9">LMG 29540</strain>
    </source>
</reference>
<evidence type="ECO:0000256" key="4">
    <source>
        <dbReference type="ARBA" id="ARBA00022692"/>
    </source>
</evidence>
<evidence type="ECO:0000256" key="2">
    <source>
        <dbReference type="ARBA" id="ARBA00005262"/>
    </source>
</evidence>
<comment type="similarity">
    <text evidence="2">Belongs to the chromate ion transporter (CHR) (TC 2.A.51) family.</text>
</comment>
<dbReference type="PANTHER" id="PTHR43663:SF1">
    <property type="entry name" value="CHROMATE TRANSPORTER"/>
    <property type="match status" value="1"/>
</dbReference>
<evidence type="ECO:0000313" key="8">
    <source>
        <dbReference type="EMBL" id="SMG46205.1"/>
    </source>
</evidence>
<feature type="transmembrane region" description="Helical" evidence="7">
    <location>
        <begin position="207"/>
        <end position="223"/>
    </location>
</feature>
<feature type="transmembrane region" description="Helical" evidence="7">
    <location>
        <begin position="235"/>
        <end position="253"/>
    </location>
</feature>
<feature type="transmembrane region" description="Helical" evidence="7">
    <location>
        <begin position="90"/>
        <end position="112"/>
    </location>
</feature>
<dbReference type="InterPro" id="IPR052518">
    <property type="entry name" value="CHR_Transporter"/>
</dbReference>
<gene>
    <name evidence="8" type="ORF">SAMN06265784_104518</name>
</gene>
<evidence type="ECO:0000256" key="1">
    <source>
        <dbReference type="ARBA" id="ARBA00004651"/>
    </source>
</evidence>
<feature type="transmembrane region" description="Helical" evidence="7">
    <location>
        <begin position="21"/>
        <end position="41"/>
    </location>
</feature>
<accession>A0A1X7KXM0</accession>
<dbReference type="AlphaFoldDB" id="A0A1X7KXM0"/>
<keyword evidence="6 7" id="KW-0472">Membrane</keyword>
<evidence type="ECO:0000256" key="5">
    <source>
        <dbReference type="ARBA" id="ARBA00022989"/>
    </source>
</evidence>
<keyword evidence="5 7" id="KW-1133">Transmembrane helix</keyword>
<dbReference type="PANTHER" id="PTHR43663">
    <property type="entry name" value="CHROMATE TRANSPORT PROTEIN-RELATED"/>
    <property type="match status" value="1"/>
</dbReference>
<feature type="transmembrane region" description="Helical" evidence="7">
    <location>
        <begin position="382"/>
        <end position="401"/>
    </location>
</feature>
<dbReference type="Pfam" id="PF02417">
    <property type="entry name" value="Chromate_transp"/>
    <property type="match status" value="2"/>
</dbReference>
<organism evidence="8 9">
    <name type="scientific">Paraburkholderia susongensis</name>
    <dbReference type="NCBI Taxonomy" id="1515439"/>
    <lineage>
        <taxon>Bacteria</taxon>
        <taxon>Pseudomonadati</taxon>
        <taxon>Pseudomonadota</taxon>
        <taxon>Betaproteobacteria</taxon>
        <taxon>Burkholderiales</taxon>
        <taxon>Burkholderiaceae</taxon>
        <taxon>Paraburkholderia</taxon>
    </lineage>
</organism>
<proteinExistence type="inferred from homology"/>
<dbReference type="GO" id="GO:0015109">
    <property type="term" value="F:chromate transmembrane transporter activity"/>
    <property type="evidence" value="ECO:0007669"/>
    <property type="project" value="InterPro"/>
</dbReference>
<dbReference type="RefSeq" id="WP_085484453.1">
    <property type="nucleotide sequence ID" value="NZ_FXAT01000004.1"/>
</dbReference>
<dbReference type="InterPro" id="IPR003370">
    <property type="entry name" value="Chromate_transpt"/>
</dbReference>
<dbReference type="Proteomes" id="UP000193228">
    <property type="component" value="Unassembled WGS sequence"/>
</dbReference>
<feature type="transmembrane region" description="Helical" evidence="7">
    <location>
        <begin position="297"/>
        <end position="317"/>
    </location>
</feature>